<dbReference type="Proteomes" id="UP000475862">
    <property type="component" value="Unassembled WGS sequence"/>
</dbReference>
<evidence type="ECO:0000256" key="1">
    <source>
        <dbReference type="SAM" id="Phobius"/>
    </source>
</evidence>
<proteinExistence type="predicted"/>
<keyword evidence="3" id="KW-1185">Reference proteome</keyword>
<keyword evidence="1" id="KW-0812">Transmembrane</keyword>
<protein>
    <submittedName>
        <fullName evidence="2">Uncharacterized protein</fullName>
    </submittedName>
</protein>
<keyword evidence="1" id="KW-0472">Membrane</keyword>
<dbReference type="AlphaFoldDB" id="A0A6G0TDH5"/>
<gene>
    <name evidence="2" type="ORF">AGLY_011816</name>
</gene>
<comment type="caution">
    <text evidence="2">The sequence shown here is derived from an EMBL/GenBank/DDBJ whole genome shotgun (WGS) entry which is preliminary data.</text>
</comment>
<reference evidence="2 3" key="1">
    <citation type="submission" date="2019-08" db="EMBL/GenBank/DDBJ databases">
        <title>The genome of the soybean aphid Biotype 1, its phylome, world population structure and adaptation to the North American continent.</title>
        <authorList>
            <person name="Giordano R."/>
            <person name="Donthu R.K."/>
            <person name="Hernandez A.G."/>
            <person name="Wright C.L."/>
            <person name="Zimin A.V."/>
        </authorList>
    </citation>
    <scope>NUCLEOTIDE SEQUENCE [LARGE SCALE GENOMIC DNA]</scope>
    <source>
        <tissue evidence="2">Whole aphids</tissue>
    </source>
</reference>
<keyword evidence="1" id="KW-1133">Transmembrane helix</keyword>
<accession>A0A6G0TDH5</accession>
<organism evidence="2 3">
    <name type="scientific">Aphis glycines</name>
    <name type="common">Soybean aphid</name>
    <dbReference type="NCBI Taxonomy" id="307491"/>
    <lineage>
        <taxon>Eukaryota</taxon>
        <taxon>Metazoa</taxon>
        <taxon>Ecdysozoa</taxon>
        <taxon>Arthropoda</taxon>
        <taxon>Hexapoda</taxon>
        <taxon>Insecta</taxon>
        <taxon>Pterygota</taxon>
        <taxon>Neoptera</taxon>
        <taxon>Paraneoptera</taxon>
        <taxon>Hemiptera</taxon>
        <taxon>Sternorrhyncha</taxon>
        <taxon>Aphidomorpha</taxon>
        <taxon>Aphidoidea</taxon>
        <taxon>Aphididae</taxon>
        <taxon>Aphidini</taxon>
        <taxon>Aphis</taxon>
        <taxon>Aphis</taxon>
    </lineage>
</organism>
<dbReference type="EMBL" id="VYZN01000044">
    <property type="protein sequence ID" value="KAE9529720.1"/>
    <property type="molecule type" value="Genomic_DNA"/>
</dbReference>
<sequence>MFGNRLGIKYCTVVVSLFLVDGFPLSLPLATNKLVTKEVDESPEFKNANGVTTIFELTVVVVVGLLLFHSAVDAAQAFKLIHDTFVFDLDLMHTTILQESLILFYYLDLGRRIRSLAFVSGLCGSLVFCKALRDWVLLSQGSCSNTSSSSTSGDSAGGGVKIGGADKGGDRDFGIEIIFGWTTSSEFSIGNN</sequence>
<feature type="transmembrane region" description="Helical" evidence="1">
    <location>
        <begin position="7"/>
        <end position="30"/>
    </location>
</feature>
<feature type="non-terminal residue" evidence="2">
    <location>
        <position position="192"/>
    </location>
</feature>
<name>A0A6G0TDH5_APHGL</name>
<evidence type="ECO:0000313" key="3">
    <source>
        <dbReference type="Proteomes" id="UP000475862"/>
    </source>
</evidence>
<evidence type="ECO:0000313" key="2">
    <source>
        <dbReference type="EMBL" id="KAE9529720.1"/>
    </source>
</evidence>
<feature type="transmembrane region" description="Helical" evidence="1">
    <location>
        <begin position="50"/>
        <end position="72"/>
    </location>
</feature>